<dbReference type="Proteomes" id="UP000079169">
    <property type="component" value="Unplaced"/>
</dbReference>
<protein>
    <submittedName>
        <fullName evidence="6">Frizzled-7-A-like</fullName>
    </submittedName>
</protein>
<dbReference type="PaxDb" id="121845-A0A1S4ERF7"/>
<dbReference type="GO" id="GO:0017147">
    <property type="term" value="F:Wnt-protein binding"/>
    <property type="evidence" value="ECO:0007669"/>
    <property type="project" value="TreeGrafter"/>
</dbReference>
<dbReference type="GO" id="GO:0060070">
    <property type="term" value="P:canonical Wnt signaling pathway"/>
    <property type="evidence" value="ECO:0007669"/>
    <property type="project" value="TreeGrafter"/>
</dbReference>
<dbReference type="GO" id="GO:0042813">
    <property type="term" value="F:Wnt receptor activity"/>
    <property type="evidence" value="ECO:0007669"/>
    <property type="project" value="TreeGrafter"/>
</dbReference>
<dbReference type="STRING" id="121845.A0A1S4ERF7"/>
<dbReference type="AlphaFoldDB" id="A0A1S4ERF7"/>
<dbReference type="SMART" id="SM01330">
    <property type="entry name" value="Frizzled"/>
    <property type="match status" value="1"/>
</dbReference>
<evidence type="ECO:0000256" key="2">
    <source>
        <dbReference type="ARBA" id="ARBA00023170"/>
    </source>
</evidence>
<evidence type="ECO:0000256" key="3">
    <source>
        <dbReference type="SAM" id="Phobius"/>
    </source>
</evidence>
<sequence length="132" mass="15499">MIRICIFSVLYTVPAVLVIVCYLYEFVYIDYWMLTWHVDMCSGTSSVSSLSKPMTSSYNNIYSIPCPMGDKRRHVGRKPQFQVFMLKYLMTLIVGITSSFWIWSPKTLTSWKEFFYKLKPNSTQPSRNEAYV</sequence>
<gene>
    <name evidence="6" type="primary">LOC108254293</name>
</gene>
<evidence type="ECO:0000313" key="6">
    <source>
        <dbReference type="RefSeq" id="XP_017304784.1"/>
    </source>
</evidence>
<evidence type="ECO:0000259" key="4">
    <source>
        <dbReference type="SMART" id="SM01330"/>
    </source>
</evidence>
<accession>A0A1S4ERF7</accession>
<dbReference type="RefSeq" id="XP_017304784.1">
    <property type="nucleotide sequence ID" value="XM_017449295.2"/>
</dbReference>
<dbReference type="Gene3D" id="1.20.1070.10">
    <property type="entry name" value="Rhodopsin 7-helix transmembrane proteins"/>
    <property type="match status" value="1"/>
</dbReference>
<dbReference type="KEGG" id="dci:108254293"/>
<keyword evidence="1" id="KW-0217">Developmental protein</keyword>
<dbReference type="PANTHER" id="PTHR11309:SF47">
    <property type="entry name" value="FRIZZLED"/>
    <property type="match status" value="1"/>
</dbReference>
<feature type="transmembrane region" description="Helical" evidence="3">
    <location>
        <begin position="6"/>
        <end position="24"/>
    </location>
</feature>
<keyword evidence="5" id="KW-1185">Reference proteome</keyword>
<dbReference type="GO" id="GO:0035567">
    <property type="term" value="P:non-canonical Wnt signaling pathway"/>
    <property type="evidence" value="ECO:0007669"/>
    <property type="project" value="TreeGrafter"/>
</dbReference>
<reference evidence="6" key="1">
    <citation type="submission" date="2025-08" db="UniProtKB">
        <authorList>
            <consortium name="RefSeq"/>
        </authorList>
    </citation>
    <scope>IDENTIFICATION</scope>
</reference>
<dbReference type="GO" id="GO:0005886">
    <property type="term" value="C:plasma membrane"/>
    <property type="evidence" value="ECO:0007669"/>
    <property type="project" value="TreeGrafter"/>
</dbReference>
<feature type="transmembrane region" description="Helical" evidence="3">
    <location>
        <begin position="81"/>
        <end position="103"/>
    </location>
</feature>
<dbReference type="InterPro" id="IPR000539">
    <property type="entry name" value="Frizzled/Smoothened_7TM"/>
</dbReference>
<keyword evidence="3" id="KW-0472">Membrane</keyword>
<feature type="domain" description="Frizzled/Smoothened 7TM" evidence="4">
    <location>
        <begin position="1"/>
        <end position="121"/>
    </location>
</feature>
<proteinExistence type="predicted"/>
<dbReference type="PANTHER" id="PTHR11309">
    <property type="entry name" value="FRIZZLED"/>
    <property type="match status" value="1"/>
</dbReference>
<evidence type="ECO:0000313" key="5">
    <source>
        <dbReference type="Proteomes" id="UP000079169"/>
    </source>
</evidence>
<name>A0A1S4ERF7_DIACI</name>
<dbReference type="Pfam" id="PF01534">
    <property type="entry name" value="Frizzled"/>
    <property type="match status" value="1"/>
</dbReference>
<keyword evidence="3" id="KW-1133">Transmembrane helix</keyword>
<organism evidence="5 6">
    <name type="scientific">Diaphorina citri</name>
    <name type="common">Asian citrus psyllid</name>
    <dbReference type="NCBI Taxonomy" id="121845"/>
    <lineage>
        <taxon>Eukaryota</taxon>
        <taxon>Metazoa</taxon>
        <taxon>Ecdysozoa</taxon>
        <taxon>Arthropoda</taxon>
        <taxon>Hexapoda</taxon>
        <taxon>Insecta</taxon>
        <taxon>Pterygota</taxon>
        <taxon>Neoptera</taxon>
        <taxon>Paraneoptera</taxon>
        <taxon>Hemiptera</taxon>
        <taxon>Sternorrhyncha</taxon>
        <taxon>Psylloidea</taxon>
        <taxon>Psyllidae</taxon>
        <taxon>Diaphorininae</taxon>
        <taxon>Diaphorina</taxon>
    </lineage>
</organism>
<dbReference type="InterPro" id="IPR015526">
    <property type="entry name" value="Frizzled/SFRP"/>
</dbReference>
<keyword evidence="2" id="KW-0675">Receptor</keyword>
<dbReference type="GeneID" id="108254293"/>
<keyword evidence="3" id="KW-0812">Transmembrane</keyword>
<evidence type="ECO:0000256" key="1">
    <source>
        <dbReference type="ARBA" id="ARBA00022473"/>
    </source>
</evidence>